<dbReference type="EMBL" id="APVL01000012">
    <property type="protein sequence ID" value="EWG09985.1"/>
    <property type="molecule type" value="Genomic_DNA"/>
</dbReference>
<dbReference type="Proteomes" id="UP000019270">
    <property type="component" value="Unassembled WGS sequence"/>
</dbReference>
<feature type="signal peptide" evidence="2">
    <location>
        <begin position="1"/>
        <end position="24"/>
    </location>
</feature>
<protein>
    <submittedName>
        <fullName evidence="3">Uncharacterized protein</fullName>
    </submittedName>
</protein>
<dbReference type="eggNOG" id="COG0737">
    <property type="taxonomic scope" value="Bacteria"/>
</dbReference>
<feature type="chain" id="PRO_5004895292" evidence="2">
    <location>
        <begin position="25"/>
        <end position="604"/>
    </location>
</feature>
<proteinExistence type="predicted"/>
<reference evidence="4" key="1">
    <citation type="submission" date="2013-03" db="EMBL/GenBank/DDBJ databases">
        <title>Draft genome sequence of Bacillus firmus DS1.</title>
        <authorList>
            <person name="Peng D."/>
            <person name="Zhu L."/>
            <person name="Sun M."/>
        </authorList>
    </citation>
    <scope>NUCLEOTIDE SEQUENCE [LARGE SCALE GENOMIC DNA]</scope>
    <source>
        <strain evidence="4">DS1</strain>
    </source>
</reference>
<evidence type="ECO:0000313" key="4">
    <source>
        <dbReference type="Proteomes" id="UP000019270"/>
    </source>
</evidence>
<name>W7KR74_CYTFI</name>
<keyword evidence="2" id="KW-0732">Signal</keyword>
<dbReference type="AlphaFoldDB" id="W7KR74"/>
<dbReference type="PATRIC" id="fig|1307436.3.peg.3527"/>
<gene>
    <name evidence="3" type="ORF">PBF_16439</name>
</gene>
<evidence type="ECO:0000256" key="1">
    <source>
        <dbReference type="SAM" id="MobiDB-lite"/>
    </source>
</evidence>
<sequence length="604" mass="69995">MRSLKRWTLLLICFILLIPISASAEESCSGIKKGQKIWWDGVELKPGQIGRLTVARDTYLYKPEGEFKVTARVLKAGEKYRIYAFKPGMLSVGGGLYVDRDAKVKYETPSKGKLSNLKCANPDWYKPAPSPVKPPNDETKEETPSPKPQEPAEPMTWKLEYKGKQNVSDRELAPYYLKNLNTYELKFQTGYPIKIYVTDDYINRFGEGYAYEEIGEMMASLSEVRKMKPFEDMKSSLRFYFYTNESQTSLPKDSQAFAGYQDNRNGGRDYYIVMNGSTMPYDFRATLQHEIYHYFDQNTYIGHHQYQNVFQNYWGPDYRFWLMEGAAEYSCYFLHSYPENTKNGLRKQMVQPAKESIIAYAKQQGGNEKDLLWENELNSFDDIMNASGNNYGITLSLFWYLTEMYGYENIYQYVEDVKNTFWNQSAISQIEKDKMAKKHFGKTEKDVLNDWVQYFDTFNGELKERFDIKTGTVNHIMNIDDPLLPANIRQELEGGTSRGKLFVVNLKEWNPDYNYKQMHEFRNKATWEFELRAPGELSVKAQLTGGFFSDSVLTNGDVLNAWSIAIPPEEASKLQSGIAYTLHVDNNNSGFEWVISEELAITFK</sequence>
<comment type="caution">
    <text evidence="3">The sequence shown here is derived from an EMBL/GenBank/DDBJ whole genome shotgun (WGS) entry which is preliminary data.</text>
</comment>
<organism evidence="3 4">
    <name type="scientific">Cytobacillus firmus DS1</name>
    <dbReference type="NCBI Taxonomy" id="1307436"/>
    <lineage>
        <taxon>Bacteria</taxon>
        <taxon>Bacillati</taxon>
        <taxon>Bacillota</taxon>
        <taxon>Bacilli</taxon>
        <taxon>Bacillales</taxon>
        <taxon>Bacillaceae</taxon>
        <taxon>Cytobacillus</taxon>
    </lineage>
</organism>
<evidence type="ECO:0000256" key="2">
    <source>
        <dbReference type="SAM" id="SignalP"/>
    </source>
</evidence>
<feature type="compositionally biased region" description="Basic and acidic residues" evidence="1">
    <location>
        <begin position="135"/>
        <end position="144"/>
    </location>
</feature>
<feature type="region of interest" description="Disordered" evidence="1">
    <location>
        <begin position="118"/>
        <end position="155"/>
    </location>
</feature>
<reference evidence="3 4" key="2">
    <citation type="journal article" date="2016" name="Sci. Rep.">
        <title>A novel serine protease, Sep1, from Bacillus firmus DS-1 has nematicidal activity and degrades multiple intestinal-associated nematode proteins.</title>
        <authorList>
            <person name="Geng C."/>
            <person name="Nie X."/>
            <person name="Tang Z."/>
            <person name="Zhang Y."/>
            <person name="Lin J."/>
            <person name="Sun M."/>
            <person name="Peng D."/>
        </authorList>
    </citation>
    <scope>NUCLEOTIDE SEQUENCE [LARGE SCALE GENOMIC DNA]</scope>
    <source>
        <strain evidence="3 4">DS1</strain>
    </source>
</reference>
<evidence type="ECO:0000313" key="3">
    <source>
        <dbReference type="EMBL" id="EWG09985.1"/>
    </source>
</evidence>
<dbReference type="RefSeq" id="WP_051488914.1">
    <property type="nucleotide sequence ID" value="NZ_APVL01000012.1"/>
</dbReference>
<accession>W7KR74</accession>